<evidence type="ECO:0000313" key="1">
    <source>
        <dbReference type="EMBL" id="CAB0006660.1"/>
    </source>
</evidence>
<dbReference type="OrthoDB" id="275179at2759"/>
<accession>A0A6H5GUA5</accession>
<feature type="non-terminal residue" evidence="1">
    <location>
        <position position="50"/>
    </location>
</feature>
<name>A0A6H5GUA5_9HEMI</name>
<evidence type="ECO:0000313" key="2">
    <source>
        <dbReference type="Proteomes" id="UP000479000"/>
    </source>
</evidence>
<dbReference type="AlphaFoldDB" id="A0A6H5GUA5"/>
<gene>
    <name evidence="1" type="ORF">NTEN_LOCUS12137</name>
</gene>
<keyword evidence="2" id="KW-1185">Reference proteome</keyword>
<dbReference type="Proteomes" id="UP000479000">
    <property type="component" value="Unassembled WGS sequence"/>
</dbReference>
<reference evidence="1 2" key="1">
    <citation type="submission" date="2020-02" db="EMBL/GenBank/DDBJ databases">
        <authorList>
            <person name="Ferguson B K."/>
        </authorList>
    </citation>
    <scope>NUCLEOTIDE SEQUENCE [LARGE SCALE GENOMIC DNA]</scope>
</reference>
<sequence>MRTSIFLHRLTCKAKRCFLAQEMVESGSSSIADHLTIITACGGCLTHVDS</sequence>
<protein>
    <submittedName>
        <fullName evidence="1">Uncharacterized protein</fullName>
    </submittedName>
</protein>
<organism evidence="1 2">
    <name type="scientific">Nesidiocoris tenuis</name>
    <dbReference type="NCBI Taxonomy" id="355587"/>
    <lineage>
        <taxon>Eukaryota</taxon>
        <taxon>Metazoa</taxon>
        <taxon>Ecdysozoa</taxon>
        <taxon>Arthropoda</taxon>
        <taxon>Hexapoda</taxon>
        <taxon>Insecta</taxon>
        <taxon>Pterygota</taxon>
        <taxon>Neoptera</taxon>
        <taxon>Paraneoptera</taxon>
        <taxon>Hemiptera</taxon>
        <taxon>Heteroptera</taxon>
        <taxon>Panheteroptera</taxon>
        <taxon>Cimicomorpha</taxon>
        <taxon>Miridae</taxon>
        <taxon>Dicyphina</taxon>
        <taxon>Nesidiocoris</taxon>
    </lineage>
</organism>
<proteinExistence type="predicted"/>
<dbReference type="EMBL" id="CADCXU010018148">
    <property type="protein sequence ID" value="CAB0006660.1"/>
    <property type="molecule type" value="Genomic_DNA"/>
</dbReference>